<evidence type="ECO:0000256" key="1">
    <source>
        <dbReference type="ARBA" id="ARBA00004496"/>
    </source>
</evidence>
<evidence type="ECO:0000256" key="4">
    <source>
        <dbReference type="ARBA" id="ARBA00023015"/>
    </source>
</evidence>
<dbReference type="PANTHER" id="PTHR48111:SF22">
    <property type="entry name" value="REGULATOR OF RPOS"/>
    <property type="match status" value="1"/>
</dbReference>
<evidence type="ECO:0000256" key="2">
    <source>
        <dbReference type="ARBA" id="ARBA00022553"/>
    </source>
</evidence>
<dbReference type="SMART" id="SM00862">
    <property type="entry name" value="Trans_reg_C"/>
    <property type="match status" value="1"/>
</dbReference>
<dbReference type="GO" id="GO:0006355">
    <property type="term" value="P:regulation of DNA-templated transcription"/>
    <property type="evidence" value="ECO:0007669"/>
    <property type="project" value="InterPro"/>
</dbReference>
<comment type="caution">
    <text evidence="11">The sequence shown here is derived from an EMBL/GenBank/DDBJ whole genome shotgun (WGS) entry which is preliminary data.</text>
</comment>
<dbReference type="CDD" id="cd17574">
    <property type="entry name" value="REC_OmpR"/>
    <property type="match status" value="1"/>
</dbReference>
<dbReference type="AlphaFoldDB" id="A0A6I4W2N8"/>
<organism evidence="11 12">
    <name type="scientific">Actinomadura rayongensis</name>
    <dbReference type="NCBI Taxonomy" id="1429076"/>
    <lineage>
        <taxon>Bacteria</taxon>
        <taxon>Bacillati</taxon>
        <taxon>Actinomycetota</taxon>
        <taxon>Actinomycetes</taxon>
        <taxon>Streptosporangiales</taxon>
        <taxon>Thermomonosporaceae</taxon>
        <taxon>Actinomadura</taxon>
    </lineage>
</organism>
<evidence type="ECO:0000259" key="9">
    <source>
        <dbReference type="PROSITE" id="PS50110"/>
    </source>
</evidence>
<dbReference type="Pfam" id="PF00072">
    <property type="entry name" value="Response_reg"/>
    <property type="match status" value="1"/>
</dbReference>
<dbReference type="Proteomes" id="UP000431901">
    <property type="component" value="Unassembled WGS sequence"/>
</dbReference>
<dbReference type="PANTHER" id="PTHR48111">
    <property type="entry name" value="REGULATOR OF RPOS"/>
    <property type="match status" value="1"/>
</dbReference>
<dbReference type="EMBL" id="WUTW01000002">
    <property type="protein sequence ID" value="MXQ64879.1"/>
    <property type="molecule type" value="Genomic_DNA"/>
</dbReference>
<keyword evidence="2 7" id="KW-0597">Phosphoprotein</keyword>
<dbReference type="InterPro" id="IPR011006">
    <property type="entry name" value="CheY-like_superfamily"/>
</dbReference>
<dbReference type="OrthoDB" id="116118at2"/>
<comment type="subcellular location">
    <subcellularLocation>
        <location evidence="1">Cytoplasm</location>
    </subcellularLocation>
</comment>
<dbReference type="FunFam" id="1.10.10.10:FF:000005">
    <property type="entry name" value="Two-component system response regulator"/>
    <property type="match status" value="1"/>
</dbReference>
<dbReference type="Gene3D" id="6.10.250.690">
    <property type="match status" value="1"/>
</dbReference>
<evidence type="ECO:0000313" key="12">
    <source>
        <dbReference type="Proteomes" id="UP000431901"/>
    </source>
</evidence>
<name>A0A6I4W2N8_9ACTN</name>
<keyword evidence="6" id="KW-0804">Transcription</keyword>
<feature type="modified residue" description="4-aspartylphosphate" evidence="7">
    <location>
        <position position="55"/>
    </location>
</feature>
<reference evidence="11 12" key="1">
    <citation type="submission" date="2019-12" db="EMBL/GenBank/DDBJ databases">
        <title>Nocardia macrotermitis sp. nov. and Nocardia aurantia sp. nov., isolated from the gut of the fungus growing-termite Macrotermes natalensis.</title>
        <authorList>
            <person name="Christine B."/>
            <person name="Rene B."/>
        </authorList>
    </citation>
    <scope>NUCLEOTIDE SEQUENCE [LARGE SCALE GENOMIC DNA]</scope>
    <source>
        <strain evidence="11 12">DSM 102126</strain>
    </source>
</reference>
<keyword evidence="5 8" id="KW-0238">DNA-binding</keyword>
<dbReference type="PROSITE" id="PS51755">
    <property type="entry name" value="OMPR_PHOB"/>
    <property type="match status" value="1"/>
</dbReference>
<dbReference type="InterPro" id="IPR039420">
    <property type="entry name" value="WalR-like"/>
</dbReference>
<keyword evidence="12" id="KW-1185">Reference proteome</keyword>
<protein>
    <submittedName>
        <fullName evidence="11">Response regulator</fullName>
    </submittedName>
</protein>
<evidence type="ECO:0000256" key="7">
    <source>
        <dbReference type="PROSITE-ProRule" id="PRU00169"/>
    </source>
</evidence>
<keyword evidence="4" id="KW-0805">Transcription regulation</keyword>
<evidence type="ECO:0000256" key="3">
    <source>
        <dbReference type="ARBA" id="ARBA00023012"/>
    </source>
</evidence>
<dbReference type="SMART" id="SM00448">
    <property type="entry name" value="REC"/>
    <property type="match status" value="1"/>
</dbReference>
<dbReference type="CDD" id="cd00383">
    <property type="entry name" value="trans_reg_C"/>
    <property type="match status" value="1"/>
</dbReference>
<dbReference type="InterPro" id="IPR001867">
    <property type="entry name" value="OmpR/PhoB-type_DNA-bd"/>
</dbReference>
<dbReference type="GO" id="GO:0000156">
    <property type="term" value="F:phosphorelay response regulator activity"/>
    <property type="evidence" value="ECO:0007669"/>
    <property type="project" value="TreeGrafter"/>
</dbReference>
<feature type="domain" description="OmpR/PhoB-type" evidence="10">
    <location>
        <begin position="128"/>
        <end position="226"/>
    </location>
</feature>
<evidence type="ECO:0000256" key="5">
    <source>
        <dbReference type="ARBA" id="ARBA00023125"/>
    </source>
</evidence>
<dbReference type="GO" id="GO:0000976">
    <property type="term" value="F:transcription cis-regulatory region binding"/>
    <property type="evidence" value="ECO:0007669"/>
    <property type="project" value="TreeGrafter"/>
</dbReference>
<dbReference type="GO" id="GO:0032993">
    <property type="term" value="C:protein-DNA complex"/>
    <property type="evidence" value="ECO:0007669"/>
    <property type="project" value="TreeGrafter"/>
</dbReference>
<feature type="domain" description="Response regulatory" evidence="9">
    <location>
        <begin position="6"/>
        <end position="120"/>
    </location>
</feature>
<gene>
    <name evidence="11" type="ORF">GQ466_12610</name>
</gene>
<dbReference type="InterPro" id="IPR036388">
    <property type="entry name" value="WH-like_DNA-bd_sf"/>
</dbReference>
<proteinExistence type="predicted"/>
<sequence>MNAPYRILAVDDDPAILRALRRGLALEGFGVESADGGRGALAAAERTPPEAIVLDVSMPDLSGIEVCRTLRERGVDVPILMLSALDEVADRVAGLAAGADDYVVKPFDLTELALRLRALLRRAGPAPGRLVRVGDLVLDPDTRRVTVGGRPVELTRREFSLLETLARNAGIVLSRSVLLDRVWGYDFEVTSNAVDTFVGYLRRKLEADGTPRMIHTVRGVGFVLREPGA</sequence>
<dbReference type="RefSeq" id="WP_161103044.1">
    <property type="nucleotide sequence ID" value="NZ_JBHLYI010000001.1"/>
</dbReference>
<dbReference type="Gene3D" id="1.10.10.10">
    <property type="entry name" value="Winged helix-like DNA-binding domain superfamily/Winged helix DNA-binding domain"/>
    <property type="match status" value="1"/>
</dbReference>
<dbReference type="Gene3D" id="3.40.50.2300">
    <property type="match status" value="1"/>
</dbReference>
<dbReference type="GO" id="GO:0005829">
    <property type="term" value="C:cytosol"/>
    <property type="evidence" value="ECO:0007669"/>
    <property type="project" value="TreeGrafter"/>
</dbReference>
<dbReference type="Pfam" id="PF00486">
    <property type="entry name" value="Trans_reg_C"/>
    <property type="match status" value="1"/>
</dbReference>
<evidence type="ECO:0000313" key="11">
    <source>
        <dbReference type="EMBL" id="MXQ64879.1"/>
    </source>
</evidence>
<evidence type="ECO:0000256" key="8">
    <source>
        <dbReference type="PROSITE-ProRule" id="PRU01091"/>
    </source>
</evidence>
<dbReference type="SUPFAM" id="SSF52172">
    <property type="entry name" value="CheY-like"/>
    <property type="match status" value="1"/>
</dbReference>
<feature type="DNA-binding region" description="OmpR/PhoB-type" evidence="8">
    <location>
        <begin position="128"/>
        <end position="226"/>
    </location>
</feature>
<accession>A0A6I4W2N8</accession>
<dbReference type="PROSITE" id="PS50110">
    <property type="entry name" value="RESPONSE_REGULATORY"/>
    <property type="match status" value="1"/>
</dbReference>
<evidence type="ECO:0000256" key="6">
    <source>
        <dbReference type="ARBA" id="ARBA00023163"/>
    </source>
</evidence>
<dbReference type="InterPro" id="IPR001789">
    <property type="entry name" value="Sig_transdc_resp-reg_receiver"/>
</dbReference>
<keyword evidence="3" id="KW-0902">Two-component regulatory system</keyword>
<evidence type="ECO:0000259" key="10">
    <source>
        <dbReference type="PROSITE" id="PS51755"/>
    </source>
</evidence>